<keyword evidence="9" id="KW-0472">Membrane</keyword>
<keyword evidence="9" id="KW-1133">Transmembrane helix</keyword>
<keyword evidence="6" id="KW-0325">Glycoprotein</keyword>
<evidence type="ECO:0000256" key="3">
    <source>
        <dbReference type="ARBA" id="ARBA00012663"/>
    </source>
</evidence>
<feature type="transmembrane region" description="Helical" evidence="9">
    <location>
        <begin position="35"/>
        <end position="52"/>
    </location>
</feature>
<organism evidence="11 12">
    <name type="scientific">Musca domestica</name>
    <name type="common">House fly</name>
    <dbReference type="NCBI Taxonomy" id="7370"/>
    <lineage>
        <taxon>Eukaryota</taxon>
        <taxon>Metazoa</taxon>
        <taxon>Ecdysozoa</taxon>
        <taxon>Arthropoda</taxon>
        <taxon>Hexapoda</taxon>
        <taxon>Insecta</taxon>
        <taxon>Pterygota</taxon>
        <taxon>Neoptera</taxon>
        <taxon>Endopterygota</taxon>
        <taxon>Diptera</taxon>
        <taxon>Brachycera</taxon>
        <taxon>Muscomorpha</taxon>
        <taxon>Muscoidea</taxon>
        <taxon>Muscidae</taxon>
        <taxon>Musca</taxon>
    </lineage>
</organism>
<dbReference type="GeneID" id="101897359"/>
<feature type="region of interest" description="Disordered" evidence="8">
    <location>
        <begin position="215"/>
        <end position="242"/>
    </location>
</feature>
<dbReference type="InterPro" id="IPR001763">
    <property type="entry name" value="Rhodanese-like_dom"/>
</dbReference>
<evidence type="ECO:0000256" key="7">
    <source>
        <dbReference type="ARBA" id="ARBA00023295"/>
    </source>
</evidence>
<sequence>MNILMHLWFLKNYVESSPWLRYIFKMALAVSLRRALLMLLTATIFVLMVLYWNQGGIKPQSYINTYEKSVGSREALSEFPIPVEKIWTYKCEGDKCVRYHYLTLAKGEKRVPFMTCSMTCGDINIWPHPTIKSGVSSKSLTFSMEDIELRLDTPYPQVETQFRQSFELFLKDLRRIQRLDFRDSSGNEGGDGGGVAGGAEANAAPVASLVNADASGKVEDDVGDHKKRHKRRYADAGQSESHRLRGENLGAASILANAFGGVGSRKRCDIETFTINVSVHKFSDLHLNFETDESYRLTGGFENGHYKVQIAANSFFGARHGLSTLEQLIWYDDEDNVLRTLSKAIIIDAPKFRYRGLMLDTSRHFFSVEAIKRTIAGMSHAKLNRFHWHITDSQSFPYVSKHYPELAAHGAYSERETYTDEDVRDVVAYAKLHGIQVVPEIDAPAHAGNGWDWGPKRGMGELSLCINQQPWSFYCGEPPCGQLNPKNNHTYLILQRLYEELLNSTGPTDYFHLGGDEVNLECWAQYFNDTDLRGLWCDFMMNAMARLKIANNNVEPKYVTVWSSGLTNTRCLPKSQFAVQVWGGSTWQENYDLLDNGFNVIFSHVDAWYLDCGFGNWRATGDAACSPYRTWQNVYKHRPWERMRLDKTRRKQVLGGEVCLWTEQVDEEQLDNRLWPRASALGERLWSDPDDVSDMDTVPQEVFKRMSVFRTRLVELGLKAEPIFPKYCAQNPGECI</sequence>
<evidence type="ECO:0000256" key="4">
    <source>
        <dbReference type="ARBA" id="ARBA00022729"/>
    </source>
</evidence>
<dbReference type="Pfam" id="PF00728">
    <property type="entry name" value="Glyco_hydro_20"/>
    <property type="match status" value="1"/>
</dbReference>
<dbReference type="InterPro" id="IPR029019">
    <property type="entry name" value="HEX_eukaryotic_N"/>
</dbReference>
<comment type="similarity">
    <text evidence="2">Belongs to the glycosyl hydrolase 20 family.</text>
</comment>
<feature type="domain" description="Rhodanese" evidence="10">
    <location>
        <begin position="593"/>
        <end position="626"/>
    </location>
</feature>
<evidence type="ECO:0000256" key="2">
    <source>
        <dbReference type="ARBA" id="ARBA00006285"/>
    </source>
</evidence>
<evidence type="ECO:0000256" key="6">
    <source>
        <dbReference type="ARBA" id="ARBA00023180"/>
    </source>
</evidence>
<dbReference type="EC" id="3.2.1.52" evidence="3"/>
<protein>
    <recommendedName>
        <fullName evidence="3">beta-N-acetylhexosaminidase</fullName>
        <ecNumber evidence="3">3.2.1.52</ecNumber>
    </recommendedName>
</protein>
<dbReference type="PANTHER" id="PTHR22600:SF3">
    <property type="entry name" value="BETA-HEXOSAMINIDASE FDL-RELATED"/>
    <property type="match status" value="1"/>
</dbReference>
<proteinExistence type="inferred from homology"/>
<evidence type="ECO:0000256" key="9">
    <source>
        <dbReference type="SAM" id="Phobius"/>
    </source>
</evidence>
<gene>
    <name evidence="12" type="primary">LOC101897359</name>
</gene>
<keyword evidence="9" id="KW-0812">Transmembrane</keyword>
<dbReference type="InterPro" id="IPR029018">
    <property type="entry name" value="Hex-like_dom2"/>
</dbReference>
<keyword evidence="7" id="KW-0326">Glycosidase</keyword>
<dbReference type="InterPro" id="IPR025705">
    <property type="entry name" value="Beta_hexosaminidase_sua/sub"/>
</dbReference>
<dbReference type="RefSeq" id="XP_058981677.1">
    <property type="nucleotide sequence ID" value="XM_059125694.1"/>
</dbReference>
<evidence type="ECO:0000313" key="11">
    <source>
        <dbReference type="Proteomes" id="UP001652621"/>
    </source>
</evidence>
<reference evidence="12" key="1">
    <citation type="submission" date="2025-08" db="UniProtKB">
        <authorList>
            <consortium name="RefSeq"/>
        </authorList>
    </citation>
    <scope>IDENTIFICATION</scope>
    <source>
        <strain evidence="12">Aabys</strain>
        <tissue evidence="12">Whole body</tissue>
    </source>
</reference>
<dbReference type="InterPro" id="IPR015883">
    <property type="entry name" value="Glyco_hydro_20_cat"/>
</dbReference>
<dbReference type="Gene3D" id="3.30.379.10">
    <property type="entry name" value="Chitobiase/beta-hexosaminidase domain 2-like"/>
    <property type="match status" value="1"/>
</dbReference>
<keyword evidence="4" id="KW-0732">Signal</keyword>
<dbReference type="InterPro" id="IPR017853">
    <property type="entry name" value="GH"/>
</dbReference>
<keyword evidence="5" id="KW-0378">Hydrolase</keyword>
<evidence type="ECO:0000259" key="10">
    <source>
        <dbReference type="PROSITE" id="PS50206"/>
    </source>
</evidence>
<evidence type="ECO:0000256" key="5">
    <source>
        <dbReference type="ARBA" id="ARBA00022801"/>
    </source>
</evidence>
<dbReference type="SUPFAM" id="SSF55545">
    <property type="entry name" value="beta-N-acetylhexosaminidase-like domain"/>
    <property type="match status" value="1"/>
</dbReference>
<evidence type="ECO:0000256" key="1">
    <source>
        <dbReference type="ARBA" id="ARBA00001231"/>
    </source>
</evidence>
<comment type="catalytic activity">
    <reaction evidence="1">
        <text>Hydrolysis of terminal non-reducing N-acetyl-D-hexosamine residues in N-acetyl-beta-D-hexosaminides.</text>
        <dbReference type="EC" id="3.2.1.52"/>
    </reaction>
</comment>
<dbReference type="PROSITE" id="PS50206">
    <property type="entry name" value="RHODANESE_3"/>
    <property type="match status" value="1"/>
</dbReference>
<dbReference type="SUPFAM" id="SSF51445">
    <property type="entry name" value="(Trans)glycosidases"/>
    <property type="match status" value="1"/>
</dbReference>
<dbReference type="Pfam" id="PF14845">
    <property type="entry name" value="Glycohydro_20b2"/>
    <property type="match status" value="1"/>
</dbReference>
<dbReference type="CDD" id="cd06562">
    <property type="entry name" value="GH20_HexA_HexB-like"/>
    <property type="match status" value="1"/>
</dbReference>
<dbReference type="Proteomes" id="UP001652621">
    <property type="component" value="Unplaced"/>
</dbReference>
<name>A0ABM3V7B5_MUSDO</name>
<keyword evidence="11" id="KW-1185">Reference proteome</keyword>
<evidence type="ECO:0000313" key="12">
    <source>
        <dbReference type="RefSeq" id="XP_058981677.1"/>
    </source>
</evidence>
<dbReference type="Gene3D" id="3.20.20.80">
    <property type="entry name" value="Glycosidases"/>
    <property type="match status" value="1"/>
</dbReference>
<evidence type="ECO:0000256" key="8">
    <source>
        <dbReference type="SAM" id="MobiDB-lite"/>
    </source>
</evidence>
<dbReference type="PANTHER" id="PTHR22600">
    <property type="entry name" value="BETA-HEXOSAMINIDASE"/>
    <property type="match status" value="1"/>
</dbReference>
<dbReference type="PRINTS" id="PR00738">
    <property type="entry name" value="GLHYDRLASE20"/>
</dbReference>
<accession>A0ABM3V7B5</accession>